<keyword evidence="2" id="KW-0238">DNA-binding</keyword>
<dbReference type="CDD" id="cd17537">
    <property type="entry name" value="REC_FixJ"/>
    <property type="match status" value="1"/>
</dbReference>
<dbReference type="PRINTS" id="PR00038">
    <property type="entry name" value="HTHLUXR"/>
</dbReference>
<dbReference type="PROSITE" id="PS50110">
    <property type="entry name" value="RESPONSE_REGULATORY"/>
    <property type="match status" value="1"/>
</dbReference>
<dbReference type="Proteomes" id="UP000199494">
    <property type="component" value="Unassembled WGS sequence"/>
</dbReference>
<dbReference type="Pfam" id="PF00196">
    <property type="entry name" value="GerE"/>
    <property type="match status" value="1"/>
</dbReference>
<proteinExistence type="predicted"/>
<protein>
    <submittedName>
        <fullName evidence="4">Two-component response regulator, FixJ family, consists of REC and HTH domains</fullName>
    </submittedName>
</protein>
<dbReference type="Gene3D" id="1.10.10.10">
    <property type="entry name" value="Winged helix-like DNA-binding domain superfamily/Winged helix DNA-binding domain"/>
    <property type="match status" value="1"/>
</dbReference>
<evidence type="ECO:0000256" key="3">
    <source>
        <dbReference type="ARBA" id="ARBA00023163"/>
    </source>
</evidence>
<dbReference type="InterPro" id="IPR016032">
    <property type="entry name" value="Sig_transdc_resp-reg_C-effctor"/>
</dbReference>
<dbReference type="InterPro" id="IPR001789">
    <property type="entry name" value="Sig_transdc_resp-reg_receiver"/>
</dbReference>
<dbReference type="PROSITE" id="PS50043">
    <property type="entry name" value="HTH_LUXR_2"/>
    <property type="match status" value="1"/>
</dbReference>
<evidence type="ECO:0000313" key="5">
    <source>
        <dbReference type="Proteomes" id="UP000199494"/>
    </source>
</evidence>
<dbReference type="GO" id="GO:0006355">
    <property type="term" value="P:regulation of DNA-templated transcription"/>
    <property type="evidence" value="ECO:0007669"/>
    <property type="project" value="InterPro"/>
</dbReference>
<dbReference type="GO" id="GO:0003677">
    <property type="term" value="F:DNA binding"/>
    <property type="evidence" value="ECO:0007669"/>
    <property type="project" value="UniProtKB-KW"/>
</dbReference>
<evidence type="ECO:0000256" key="2">
    <source>
        <dbReference type="ARBA" id="ARBA00023125"/>
    </source>
</evidence>
<dbReference type="EMBL" id="FMZE01000001">
    <property type="protein sequence ID" value="SDC30388.1"/>
    <property type="molecule type" value="Genomic_DNA"/>
</dbReference>
<dbReference type="GO" id="GO:0000160">
    <property type="term" value="P:phosphorelay signal transduction system"/>
    <property type="evidence" value="ECO:0007669"/>
    <property type="project" value="InterPro"/>
</dbReference>
<dbReference type="SMART" id="SM00448">
    <property type="entry name" value="REC"/>
    <property type="match status" value="1"/>
</dbReference>
<organism evidence="4 5">
    <name type="scientific">Prauserella marina</name>
    <dbReference type="NCBI Taxonomy" id="530584"/>
    <lineage>
        <taxon>Bacteria</taxon>
        <taxon>Bacillati</taxon>
        <taxon>Actinomycetota</taxon>
        <taxon>Actinomycetes</taxon>
        <taxon>Pseudonocardiales</taxon>
        <taxon>Pseudonocardiaceae</taxon>
        <taxon>Prauserella</taxon>
    </lineage>
</organism>
<dbReference type="Gene3D" id="3.40.50.2300">
    <property type="match status" value="1"/>
</dbReference>
<dbReference type="InterPro" id="IPR000792">
    <property type="entry name" value="Tscrpt_reg_LuxR_C"/>
</dbReference>
<keyword evidence="1" id="KW-0805">Transcription regulation</keyword>
<reference evidence="4 5" key="1">
    <citation type="submission" date="2016-10" db="EMBL/GenBank/DDBJ databases">
        <authorList>
            <person name="de Groot N.N."/>
        </authorList>
    </citation>
    <scope>NUCLEOTIDE SEQUENCE [LARGE SCALE GENOMIC DNA]</scope>
    <source>
        <strain evidence="4 5">CGMCC 4.5506</strain>
    </source>
</reference>
<sequence length="229" mass="24795">MMVMGDQPGTVRTGGSGDAGEASARSTVVYVVDDDEQLCASLAWLLESVHIEAWCFTDVAAFLAAYDPLRPACLVLDVRMPDVSGFQLQETLNAAGAVLPIVFVSAHGDIRMSVRALQRGAVDFLEKPYDPQHMLDVVQEALRTARSRFSVAATARDLTARIDCLTQREREILGHLIEGLPSKSIAVKLGISVKTVDVHRTRIREKTGARSITTLVRDLLQAGVTPPAS</sequence>
<dbReference type="SUPFAM" id="SSF46894">
    <property type="entry name" value="C-terminal effector domain of the bipartite response regulators"/>
    <property type="match status" value="1"/>
</dbReference>
<dbReference type="AlphaFoldDB" id="A0A1G6KHT1"/>
<keyword evidence="5" id="KW-1185">Reference proteome</keyword>
<gene>
    <name evidence="4" type="ORF">SAMN05421630_1011221</name>
</gene>
<dbReference type="SUPFAM" id="SSF52172">
    <property type="entry name" value="CheY-like"/>
    <property type="match status" value="1"/>
</dbReference>
<dbReference type="SMART" id="SM00421">
    <property type="entry name" value="HTH_LUXR"/>
    <property type="match status" value="1"/>
</dbReference>
<accession>A0A1G6KHT1</accession>
<dbReference type="CDD" id="cd06170">
    <property type="entry name" value="LuxR_C_like"/>
    <property type="match status" value="1"/>
</dbReference>
<dbReference type="InterPro" id="IPR036388">
    <property type="entry name" value="WH-like_DNA-bd_sf"/>
</dbReference>
<name>A0A1G6KHT1_9PSEU</name>
<dbReference type="PROSITE" id="PS00622">
    <property type="entry name" value="HTH_LUXR_1"/>
    <property type="match status" value="1"/>
</dbReference>
<dbReference type="STRING" id="530584.SAMN05421630_1011221"/>
<dbReference type="InterPro" id="IPR011006">
    <property type="entry name" value="CheY-like_superfamily"/>
</dbReference>
<dbReference type="PANTHER" id="PTHR44688:SF16">
    <property type="entry name" value="DNA-BINDING TRANSCRIPTIONAL ACTIVATOR DEVR_DOSR"/>
    <property type="match status" value="1"/>
</dbReference>
<keyword evidence="3" id="KW-0804">Transcription</keyword>
<dbReference type="Pfam" id="PF00072">
    <property type="entry name" value="Response_reg"/>
    <property type="match status" value="1"/>
</dbReference>
<dbReference type="PANTHER" id="PTHR44688">
    <property type="entry name" value="DNA-BINDING TRANSCRIPTIONAL ACTIVATOR DEVR_DOSR"/>
    <property type="match status" value="1"/>
</dbReference>
<evidence type="ECO:0000313" key="4">
    <source>
        <dbReference type="EMBL" id="SDC30388.1"/>
    </source>
</evidence>
<evidence type="ECO:0000256" key="1">
    <source>
        <dbReference type="ARBA" id="ARBA00023015"/>
    </source>
</evidence>